<dbReference type="NCBIfam" id="NF038153">
    <property type="entry name" value="lant_leader_L1a"/>
    <property type="match status" value="1"/>
</dbReference>
<evidence type="ECO:0000313" key="3">
    <source>
        <dbReference type="Proteomes" id="UP000537718"/>
    </source>
</evidence>
<organism evidence="2 3">
    <name type="scientific">Pedobacter cryoconitis</name>
    <dbReference type="NCBI Taxonomy" id="188932"/>
    <lineage>
        <taxon>Bacteria</taxon>
        <taxon>Pseudomonadati</taxon>
        <taxon>Bacteroidota</taxon>
        <taxon>Sphingobacteriia</taxon>
        <taxon>Sphingobacteriales</taxon>
        <taxon>Sphingobacteriaceae</taxon>
        <taxon>Pedobacter</taxon>
    </lineage>
</organism>
<comment type="caution">
    <text evidence="2">The sequence shown here is derived from an EMBL/GenBank/DDBJ whole genome shotgun (WGS) entry which is preliminary data.</text>
</comment>
<evidence type="ECO:0000313" key="2">
    <source>
        <dbReference type="EMBL" id="MBB5624072.1"/>
    </source>
</evidence>
<protein>
    <submittedName>
        <fullName evidence="2">Uncharacterized protein</fullName>
    </submittedName>
</protein>
<proteinExistence type="predicted"/>
<accession>A0A7W8YYB0</accession>
<evidence type="ECO:0000256" key="1">
    <source>
        <dbReference type="SAM" id="MobiDB-lite"/>
    </source>
</evidence>
<feature type="compositionally biased region" description="Polar residues" evidence="1">
    <location>
        <begin position="42"/>
        <end position="56"/>
    </location>
</feature>
<dbReference type="Proteomes" id="UP000537718">
    <property type="component" value="Unassembled WGS sequence"/>
</dbReference>
<dbReference type="InterPro" id="IPR058238">
    <property type="entry name" value="Lant_leader_dom"/>
</dbReference>
<dbReference type="EMBL" id="JACHCF010000018">
    <property type="protein sequence ID" value="MBB5624072.1"/>
    <property type="molecule type" value="Genomic_DNA"/>
</dbReference>
<dbReference type="AlphaFoldDB" id="A0A7W8YYB0"/>
<gene>
    <name evidence="2" type="ORF">HDE69_005169</name>
</gene>
<name>A0A7W8YYB0_9SPHI</name>
<sequence>MKSKRRKETKEKLSFEKTTIVTLNKNDMARIKGGGAPVDAIGSNNPLCGSKEVTTG</sequence>
<reference evidence="2 3" key="1">
    <citation type="submission" date="2020-08" db="EMBL/GenBank/DDBJ databases">
        <title>Genomic Encyclopedia of Type Strains, Phase IV (KMG-V): Genome sequencing to study the core and pangenomes of soil and plant-associated prokaryotes.</title>
        <authorList>
            <person name="Whitman W."/>
        </authorList>
    </citation>
    <scope>NUCLEOTIDE SEQUENCE [LARGE SCALE GENOMIC DNA]</scope>
    <source>
        <strain evidence="2 3">MP7CTX6</strain>
    </source>
</reference>
<feature type="region of interest" description="Disordered" evidence="1">
    <location>
        <begin position="35"/>
        <end position="56"/>
    </location>
</feature>
<dbReference type="RefSeq" id="WP_183870134.1">
    <property type="nucleotide sequence ID" value="NZ_JACHCF010000018.1"/>
</dbReference>